<accession>A0A7D4A0B1</accession>
<dbReference type="Proteomes" id="UP000501240">
    <property type="component" value="Chromosome"/>
</dbReference>
<dbReference type="EMBL" id="CP053892">
    <property type="protein sequence ID" value="QKG19425.1"/>
    <property type="molecule type" value="Genomic_DNA"/>
</dbReference>
<dbReference type="Pfam" id="PF00496">
    <property type="entry name" value="SBP_bac_5"/>
    <property type="match status" value="1"/>
</dbReference>
<dbReference type="InterPro" id="IPR030678">
    <property type="entry name" value="Peptide/Ni-bd"/>
</dbReference>
<organism evidence="3 4">
    <name type="scientific">Actinomadura verrucosospora</name>
    <dbReference type="NCBI Taxonomy" id="46165"/>
    <lineage>
        <taxon>Bacteria</taxon>
        <taxon>Bacillati</taxon>
        <taxon>Actinomycetota</taxon>
        <taxon>Actinomycetes</taxon>
        <taxon>Streptosporangiales</taxon>
        <taxon>Thermomonosporaceae</taxon>
        <taxon>Actinomadura</taxon>
    </lineage>
</organism>
<dbReference type="GO" id="GO:1904680">
    <property type="term" value="F:peptide transmembrane transporter activity"/>
    <property type="evidence" value="ECO:0007669"/>
    <property type="project" value="TreeGrafter"/>
</dbReference>
<dbReference type="PANTHER" id="PTHR30290">
    <property type="entry name" value="PERIPLASMIC BINDING COMPONENT OF ABC TRANSPORTER"/>
    <property type="match status" value="1"/>
</dbReference>
<evidence type="ECO:0000259" key="2">
    <source>
        <dbReference type="Pfam" id="PF00496"/>
    </source>
</evidence>
<dbReference type="Gene3D" id="3.10.105.10">
    <property type="entry name" value="Dipeptide-binding Protein, Domain 3"/>
    <property type="match status" value="1"/>
</dbReference>
<dbReference type="PANTHER" id="PTHR30290:SF83">
    <property type="entry name" value="ABC TRANSPORTER SUBSTRATE-BINDING PROTEIN"/>
    <property type="match status" value="1"/>
</dbReference>
<reference evidence="3 4" key="1">
    <citation type="submission" date="2020-05" db="EMBL/GenBank/DDBJ databases">
        <title>Actinomadura verrucosospora NRRL-B18236 (PFL_A860) Genome sequencing and assembly.</title>
        <authorList>
            <person name="Samborskyy M."/>
        </authorList>
    </citation>
    <scope>NUCLEOTIDE SEQUENCE [LARGE SCALE GENOMIC DNA]</scope>
    <source>
        <strain evidence="3 4">NRRL:B18236</strain>
    </source>
</reference>
<dbReference type="InterPro" id="IPR000914">
    <property type="entry name" value="SBP_5_dom"/>
</dbReference>
<sequence length="589" mass="63516">MNKMRPIAALAAGALAAAGLAACGGGDSGGSGSGPGYNAAVNKVVNVSDKKGGTLRLAMSDDFDSPDPGNQYYAWDQNFSRFYGRGLMTFKPAAGDDSKTIVPDLATAPGQSSDGAKTWTYKLRTGVKFDDGTPVTSKDVKYAVERSNFTDEMQLGPKYFKTYLIDNKPAYKGPYKDKSDEGLKSIETPDDNTIVFHLSKPFSEFDDLVAMSQTIPVPKAKDTGLKYESSIVSSGPYKVDNYTRGKSMTLSRNPHWDPSTDPIRKALPDKIELQLKQNADDIDNRLLAGSLDMDVAGVGVQAGTQPKVLTPQQKPYTDNPIQGYLRFMSLNQHVKPLDNIHCRNAVQYATDKVAAQTAYGGPLAGGDVATTILPPTVDGYRKFDLFPQKQAAGGNGLDDATLAKAKQELAACGKPTGFSTKISARSDRPKEVAMAQAIQQSLKKVGINVSIVQWPAGDYFNKYVGVPNYVHQHGVGMMLMAWAADWPTGYGFLSQIVDGRAIKPSGGNNLAEEDNPKVNAALDQAIASTDKATRTKLYGDIDQMVMQDAVEVPLIYAKALLYRPQRVTNVGITAGYGGMYDYLNMGVEK</sequence>
<dbReference type="InterPro" id="IPR039424">
    <property type="entry name" value="SBP_5"/>
</dbReference>
<evidence type="ECO:0000313" key="3">
    <source>
        <dbReference type="EMBL" id="QKG19425.1"/>
    </source>
</evidence>
<dbReference type="PROSITE" id="PS51257">
    <property type="entry name" value="PROKAR_LIPOPROTEIN"/>
    <property type="match status" value="1"/>
</dbReference>
<dbReference type="SUPFAM" id="SSF53850">
    <property type="entry name" value="Periplasmic binding protein-like II"/>
    <property type="match status" value="1"/>
</dbReference>
<keyword evidence="4" id="KW-1185">Reference proteome</keyword>
<dbReference type="CDD" id="cd08506">
    <property type="entry name" value="PBP2_clavulanate_OppA2"/>
    <property type="match status" value="1"/>
</dbReference>
<protein>
    <submittedName>
        <fullName evidence="3">ABC transporter substrate-binding protein</fullName>
    </submittedName>
</protein>
<proteinExistence type="predicted"/>
<evidence type="ECO:0000313" key="4">
    <source>
        <dbReference type="Proteomes" id="UP000501240"/>
    </source>
</evidence>
<evidence type="ECO:0000256" key="1">
    <source>
        <dbReference type="SAM" id="SignalP"/>
    </source>
</evidence>
<keyword evidence="1" id="KW-0732">Signal</keyword>
<dbReference type="GO" id="GO:0015833">
    <property type="term" value="P:peptide transport"/>
    <property type="evidence" value="ECO:0007669"/>
    <property type="project" value="TreeGrafter"/>
</dbReference>
<dbReference type="PIRSF" id="PIRSF002741">
    <property type="entry name" value="MppA"/>
    <property type="match status" value="1"/>
</dbReference>
<feature type="signal peptide" evidence="1">
    <location>
        <begin position="1"/>
        <end position="21"/>
    </location>
</feature>
<feature type="domain" description="Solute-binding protein family 5" evidence="2">
    <location>
        <begin position="100"/>
        <end position="499"/>
    </location>
</feature>
<dbReference type="AlphaFoldDB" id="A0A7D4A0B1"/>
<dbReference type="GO" id="GO:0043190">
    <property type="term" value="C:ATP-binding cassette (ABC) transporter complex"/>
    <property type="evidence" value="ECO:0007669"/>
    <property type="project" value="InterPro"/>
</dbReference>
<dbReference type="GO" id="GO:0042597">
    <property type="term" value="C:periplasmic space"/>
    <property type="evidence" value="ECO:0007669"/>
    <property type="project" value="UniProtKB-ARBA"/>
</dbReference>
<dbReference type="Gene3D" id="3.40.190.10">
    <property type="entry name" value="Periplasmic binding protein-like II"/>
    <property type="match status" value="1"/>
</dbReference>
<gene>
    <name evidence="3" type="ORF">ACTIVE_1061</name>
</gene>
<feature type="chain" id="PRO_5039151967" evidence="1">
    <location>
        <begin position="22"/>
        <end position="589"/>
    </location>
</feature>
<name>A0A7D4A0B1_ACTVE</name>